<keyword evidence="10" id="KW-1185">Reference proteome</keyword>
<organism evidence="9 10">
    <name type="scientific">Thalassarche chlororhynchos</name>
    <name type="common">Atlantic yellow-nosed albatross</name>
    <name type="synonym">Diomedea chlororhynchos</name>
    <dbReference type="NCBI Taxonomy" id="54017"/>
    <lineage>
        <taxon>Eukaryota</taxon>
        <taxon>Metazoa</taxon>
        <taxon>Chordata</taxon>
        <taxon>Craniata</taxon>
        <taxon>Vertebrata</taxon>
        <taxon>Euteleostomi</taxon>
        <taxon>Archelosauria</taxon>
        <taxon>Archosauria</taxon>
        <taxon>Dinosauria</taxon>
        <taxon>Saurischia</taxon>
        <taxon>Theropoda</taxon>
        <taxon>Coelurosauria</taxon>
        <taxon>Aves</taxon>
        <taxon>Neognathae</taxon>
        <taxon>Neoaves</taxon>
        <taxon>Aequornithes</taxon>
        <taxon>Procellariiformes</taxon>
        <taxon>Diomedeidae</taxon>
        <taxon>Thalassarche</taxon>
    </lineage>
</organism>
<dbReference type="Proteomes" id="UP000556761">
    <property type="component" value="Unassembled WGS sequence"/>
</dbReference>
<evidence type="ECO:0000256" key="3">
    <source>
        <dbReference type="ARBA" id="ARBA00022692"/>
    </source>
</evidence>
<dbReference type="OrthoDB" id="509138at2759"/>
<evidence type="ECO:0000256" key="7">
    <source>
        <dbReference type="ARBA" id="ARBA00023242"/>
    </source>
</evidence>
<evidence type="ECO:0000256" key="8">
    <source>
        <dbReference type="SAM" id="Phobius"/>
    </source>
</evidence>
<dbReference type="InterPro" id="IPR019358">
    <property type="entry name" value="NEMP_fam"/>
</dbReference>
<evidence type="ECO:0000256" key="6">
    <source>
        <dbReference type="ARBA" id="ARBA00023136"/>
    </source>
</evidence>
<dbReference type="PANTHER" id="PTHR13598:SF3">
    <property type="entry name" value="NUCLEAR ENVELOPE INTEGRAL MEMBRANE PROTEIN 2"/>
    <property type="match status" value="1"/>
</dbReference>
<keyword evidence="5 8" id="KW-1133">Transmembrane helix</keyword>
<dbReference type="EMBL" id="VZTW01051434">
    <property type="protein sequence ID" value="NXU31113.1"/>
    <property type="molecule type" value="Genomic_DNA"/>
</dbReference>
<evidence type="ECO:0000256" key="1">
    <source>
        <dbReference type="ARBA" id="ARBA00004575"/>
    </source>
</evidence>
<accession>A0A7L3JMU1</accession>
<keyword evidence="3 8" id="KW-0812">Transmembrane</keyword>
<dbReference type="PANTHER" id="PTHR13598">
    <property type="entry name" value="AT07567P-RELATED"/>
    <property type="match status" value="1"/>
</dbReference>
<comment type="caution">
    <text evidence="9">The sequence shown here is derived from an EMBL/GenBank/DDBJ whole genome shotgun (WGS) entry which is preliminary data.</text>
</comment>
<evidence type="ECO:0000313" key="10">
    <source>
        <dbReference type="Proteomes" id="UP000556761"/>
    </source>
</evidence>
<protein>
    <submittedName>
        <fullName evidence="9">NEMP2 protein</fullName>
    </submittedName>
</protein>
<evidence type="ECO:0000313" key="9">
    <source>
        <dbReference type="EMBL" id="NXU31113.1"/>
    </source>
</evidence>
<feature type="transmembrane region" description="Helical" evidence="8">
    <location>
        <begin position="212"/>
        <end position="239"/>
    </location>
</feature>
<feature type="non-terminal residue" evidence="9">
    <location>
        <position position="260"/>
    </location>
</feature>
<evidence type="ECO:0000256" key="4">
    <source>
        <dbReference type="ARBA" id="ARBA00022729"/>
    </source>
</evidence>
<dbReference type="AlphaFoldDB" id="A0A7L3JMU1"/>
<keyword evidence="4" id="KW-0732">Signal</keyword>
<feature type="transmembrane region" description="Helical" evidence="8">
    <location>
        <begin position="121"/>
        <end position="138"/>
    </location>
</feature>
<keyword evidence="7" id="KW-0539">Nucleus</keyword>
<proteinExistence type="inferred from homology"/>
<name>A0A7L3JMU1_THACH</name>
<dbReference type="GO" id="GO:0005637">
    <property type="term" value="C:nuclear inner membrane"/>
    <property type="evidence" value="ECO:0007669"/>
    <property type="project" value="UniProtKB-SubCell"/>
</dbReference>
<keyword evidence="6 8" id="KW-0472">Membrane</keyword>
<gene>
    <name evidence="9" type="primary">Nemp2</name>
    <name evidence="9" type="ORF">THACHL_R04648</name>
</gene>
<comment type="similarity">
    <text evidence="2">Belongs to the NEMP family.</text>
</comment>
<evidence type="ECO:0000256" key="2">
    <source>
        <dbReference type="ARBA" id="ARBA00005748"/>
    </source>
</evidence>
<feature type="non-terminal residue" evidence="9">
    <location>
        <position position="1"/>
    </location>
</feature>
<comment type="subcellular location">
    <subcellularLocation>
        <location evidence="1">Nucleus inner membrane</location>
        <topology evidence="1">Multi-pass membrane protein</topology>
        <orientation evidence="1">Nucleoplasmic side</orientation>
    </subcellularLocation>
</comment>
<reference evidence="9 10" key="1">
    <citation type="submission" date="2019-09" db="EMBL/GenBank/DDBJ databases">
        <title>Bird 10,000 Genomes (B10K) Project - Family phase.</title>
        <authorList>
            <person name="Zhang G."/>
        </authorList>
    </citation>
    <scope>NUCLEOTIDE SEQUENCE [LARGE SCALE GENOMIC DNA]</scope>
    <source>
        <strain evidence="9">B10K-DU-029-24</strain>
        <tissue evidence="9">Muscle</tissue>
    </source>
</reference>
<dbReference type="Pfam" id="PF10225">
    <property type="entry name" value="NEMP"/>
    <property type="match status" value="1"/>
</dbReference>
<evidence type="ECO:0000256" key="5">
    <source>
        <dbReference type="ARBA" id="ARBA00022989"/>
    </source>
</evidence>
<feature type="transmembrane region" description="Helical" evidence="8">
    <location>
        <begin position="168"/>
        <end position="192"/>
    </location>
</feature>
<sequence length="260" mass="29597">GRNCSFLQEMDVIQKQDENCYCYVQNRTIRLQYVWSTLQVKVNSTEMFRFEPISEKNNCRNSETVTEFATCAVQIFWKPETSTETFISIKQYGEDICFKIQPFKTEPYTVSVKREMLDGKLLFLFIAGIFLFHFANSLSSCVKFLLKITAVFTNVGILTNYKLHFSLYSLFCIFFSMSFFSVSTGYFLAVGITSFATCYQHGPLTTELSITLFTWTLQLTAFVLIYCGVTVPQVAYAVIAVSLCSKGLCYPLGAACHIGR</sequence>